<evidence type="ECO:0000313" key="2">
    <source>
        <dbReference type="Proteomes" id="UP000289738"/>
    </source>
</evidence>
<dbReference type="EMBL" id="SDMP01000011">
    <property type="protein sequence ID" value="RYR31725.1"/>
    <property type="molecule type" value="Genomic_DNA"/>
</dbReference>
<accession>A0A445AZ62</accession>
<dbReference type="AlphaFoldDB" id="A0A445AZ62"/>
<comment type="caution">
    <text evidence="1">The sequence shown here is derived from an EMBL/GenBank/DDBJ whole genome shotgun (WGS) entry which is preliminary data.</text>
</comment>
<organism evidence="1 2">
    <name type="scientific">Arachis hypogaea</name>
    <name type="common">Peanut</name>
    <dbReference type="NCBI Taxonomy" id="3818"/>
    <lineage>
        <taxon>Eukaryota</taxon>
        <taxon>Viridiplantae</taxon>
        <taxon>Streptophyta</taxon>
        <taxon>Embryophyta</taxon>
        <taxon>Tracheophyta</taxon>
        <taxon>Spermatophyta</taxon>
        <taxon>Magnoliopsida</taxon>
        <taxon>eudicotyledons</taxon>
        <taxon>Gunneridae</taxon>
        <taxon>Pentapetalae</taxon>
        <taxon>rosids</taxon>
        <taxon>fabids</taxon>
        <taxon>Fabales</taxon>
        <taxon>Fabaceae</taxon>
        <taxon>Papilionoideae</taxon>
        <taxon>50 kb inversion clade</taxon>
        <taxon>dalbergioids sensu lato</taxon>
        <taxon>Dalbergieae</taxon>
        <taxon>Pterocarpus clade</taxon>
        <taxon>Arachis</taxon>
    </lineage>
</organism>
<proteinExistence type="predicted"/>
<keyword evidence="2" id="KW-1185">Reference proteome</keyword>
<dbReference type="Proteomes" id="UP000289738">
    <property type="component" value="Chromosome B01"/>
</dbReference>
<gene>
    <name evidence="1" type="ORF">Ahy_B01g056600</name>
</gene>
<evidence type="ECO:0000313" key="1">
    <source>
        <dbReference type="EMBL" id="RYR31725.1"/>
    </source>
</evidence>
<name>A0A445AZ62_ARAHY</name>
<sequence length="92" mass="10594">MEDMDVNQNEGNVDQISNLSYEDIDADFEIGFSKHSHRKMLNIRFLNFCLGNNDSKNTVLHGCLHLIHLGVLREPEPSHELATHLQHQPYPN</sequence>
<reference evidence="1 2" key="1">
    <citation type="submission" date="2019-01" db="EMBL/GenBank/DDBJ databases">
        <title>Sequencing of cultivated peanut Arachis hypogaea provides insights into genome evolution and oil improvement.</title>
        <authorList>
            <person name="Chen X."/>
        </authorList>
    </citation>
    <scope>NUCLEOTIDE SEQUENCE [LARGE SCALE GENOMIC DNA]</scope>
    <source>
        <strain evidence="2">cv. Fuhuasheng</strain>
        <tissue evidence="1">Leaves</tissue>
    </source>
</reference>
<protein>
    <submittedName>
        <fullName evidence="1">Uncharacterized protein</fullName>
    </submittedName>
</protein>